<reference evidence="1" key="1">
    <citation type="submission" date="2014-09" db="EMBL/GenBank/DDBJ databases">
        <authorList>
            <person name="Magalhaes I.L.F."/>
            <person name="Oliveira U."/>
            <person name="Santos F.R."/>
            <person name="Vidigal T.H.D.A."/>
            <person name="Brescovit A.D."/>
            <person name="Santos A.J."/>
        </authorList>
    </citation>
    <scope>NUCLEOTIDE SEQUENCE</scope>
    <source>
        <tissue evidence="1">Shoot tissue taken approximately 20 cm above the soil surface</tissue>
    </source>
</reference>
<reference evidence="1" key="2">
    <citation type="journal article" date="2015" name="Data Brief">
        <title>Shoot transcriptome of the giant reed, Arundo donax.</title>
        <authorList>
            <person name="Barrero R.A."/>
            <person name="Guerrero F.D."/>
            <person name="Moolhuijzen P."/>
            <person name="Goolsby J.A."/>
            <person name="Tidwell J."/>
            <person name="Bellgard S.E."/>
            <person name="Bellgard M.I."/>
        </authorList>
    </citation>
    <scope>NUCLEOTIDE SEQUENCE</scope>
    <source>
        <tissue evidence="1">Shoot tissue taken approximately 20 cm above the soil surface</tissue>
    </source>
</reference>
<proteinExistence type="predicted"/>
<dbReference type="AlphaFoldDB" id="A0A0A9EX25"/>
<organism evidence="1">
    <name type="scientific">Arundo donax</name>
    <name type="common">Giant reed</name>
    <name type="synonym">Donax arundinaceus</name>
    <dbReference type="NCBI Taxonomy" id="35708"/>
    <lineage>
        <taxon>Eukaryota</taxon>
        <taxon>Viridiplantae</taxon>
        <taxon>Streptophyta</taxon>
        <taxon>Embryophyta</taxon>
        <taxon>Tracheophyta</taxon>
        <taxon>Spermatophyta</taxon>
        <taxon>Magnoliopsida</taxon>
        <taxon>Liliopsida</taxon>
        <taxon>Poales</taxon>
        <taxon>Poaceae</taxon>
        <taxon>PACMAD clade</taxon>
        <taxon>Arundinoideae</taxon>
        <taxon>Arundineae</taxon>
        <taxon>Arundo</taxon>
    </lineage>
</organism>
<dbReference type="EMBL" id="GBRH01197313">
    <property type="protein sequence ID" value="JAE00583.1"/>
    <property type="molecule type" value="Transcribed_RNA"/>
</dbReference>
<name>A0A0A9EX25_ARUDO</name>
<protein>
    <submittedName>
        <fullName evidence="1">Uncharacterized protein</fullName>
    </submittedName>
</protein>
<evidence type="ECO:0000313" key="1">
    <source>
        <dbReference type="EMBL" id="JAE00583.1"/>
    </source>
</evidence>
<sequence length="45" mass="5461">MYILIYYLEVAMLMREVMQKSQIDICFLMACQYAIPPLLLWKLFI</sequence>
<accession>A0A0A9EX25</accession>